<dbReference type="InterPro" id="IPR036291">
    <property type="entry name" value="NAD(P)-bd_dom_sf"/>
</dbReference>
<dbReference type="PANTHER" id="PTHR43976:SF16">
    <property type="entry name" value="SHORT-CHAIN DEHYDROGENASE_REDUCTASE FAMILY PROTEIN"/>
    <property type="match status" value="1"/>
</dbReference>
<dbReference type="PROSITE" id="PS00061">
    <property type="entry name" value="ADH_SHORT"/>
    <property type="match status" value="1"/>
</dbReference>
<dbReference type="Gene3D" id="3.40.50.720">
    <property type="entry name" value="NAD(P)-binding Rossmann-like Domain"/>
    <property type="match status" value="1"/>
</dbReference>
<comment type="similarity">
    <text evidence="1 3">Belongs to the short-chain dehydrogenases/reductases (SDR) family.</text>
</comment>
<dbReference type="PRINTS" id="PR00080">
    <property type="entry name" value="SDRFAMILY"/>
</dbReference>
<dbReference type="Pfam" id="PF00106">
    <property type="entry name" value="adh_short"/>
    <property type="match status" value="1"/>
</dbReference>
<dbReference type="RefSeq" id="WP_345209507.1">
    <property type="nucleotide sequence ID" value="NZ_BAABFT010000001.1"/>
</dbReference>
<evidence type="ECO:0000313" key="5">
    <source>
        <dbReference type="Proteomes" id="UP001500582"/>
    </source>
</evidence>
<dbReference type="SUPFAM" id="SSF51735">
    <property type="entry name" value="NAD(P)-binding Rossmann-fold domains"/>
    <property type="match status" value="1"/>
</dbReference>
<accession>A0ABP8FV45</accession>
<dbReference type="PRINTS" id="PR00081">
    <property type="entry name" value="GDHRDH"/>
</dbReference>
<dbReference type="InterPro" id="IPR002347">
    <property type="entry name" value="SDR_fam"/>
</dbReference>
<dbReference type="PANTHER" id="PTHR43976">
    <property type="entry name" value="SHORT CHAIN DEHYDROGENASE"/>
    <property type="match status" value="1"/>
</dbReference>
<organism evidence="4 5">
    <name type="scientific">Mucilaginibacter gynuensis</name>
    <dbReference type="NCBI Taxonomy" id="1302236"/>
    <lineage>
        <taxon>Bacteria</taxon>
        <taxon>Pseudomonadati</taxon>
        <taxon>Bacteroidota</taxon>
        <taxon>Sphingobacteriia</taxon>
        <taxon>Sphingobacteriales</taxon>
        <taxon>Sphingobacteriaceae</taxon>
        <taxon>Mucilaginibacter</taxon>
    </lineage>
</organism>
<proteinExistence type="inferred from homology"/>
<gene>
    <name evidence="4" type="ORF">GCM10023149_06030</name>
</gene>
<evidence type="ECO:0000256" key="1">
    <source>
        <dbReference type="ARBA" id="ARBA00006484"/>
    </source>
</evidence>
<dbReference type="EMBL" id="BAABFT010000001">
    <property type="protein sequence ID" value="GAA4311135.1"/>
    <property type="molecule type" value="Genomic_DNA"/>
</dbReference>
<sequence length="279" mass="30567">MSKTVLITGSSSGIGKAAAKFFHQKGWNVIATMRSPEKETELQDQDNFLITRLDVQKPDTIKAAVEAGIARFGSIDALVNNAGYGQYGVFESLTPAIIQEQFDVNVFGVMNTIREVLPHFRERKAGTILNISSGAGRFTLPIISMYCASKFALEGFSEALSFELAALNIGVKIIEPGGTSTNFIAESAQRFACKEGLGEYDNFLAAASQMFDSLKEMQLATAEEVAEVIYNAATDGTDTLRYVVGNDDFKQRLANRLTMPDQDYINSVKNGYLKYMQAE</sequence>
<protein>
    <submittedName>
        <fullName evidence="4">SDR family oxidoreductase</fullName>
    </submittedName>
</protein>
<keyword evidence="2" id="KW-0560">Oxidoreductase</keyword>
<reference evidence="5" key="1">
    <citation type="journal article" date="2019" name="Int. J. Syst. Evol. Microbiol.">
        <title>The Global Catalogue of Microorganisms (GCM) 10K type strain sequencing project: providing services to taxonomists for standard genome sequencing and annotation.</title>
        <authorList>
            <consortium name="The Broad Institute Genomics Platform"/>
            <consortium name="The Broad Institute Genome Sequencing Center for Infectious Disease"/>
            <person name="Wu L."/>
            <person name="Ma J."/>
        </authorList>
    </citation>
    <scope>NUCLEOTIDE SEQUENCE [LARGE SCALE GENOMIC DNA]</scope>
    <source>
        <strain evidence="5">JCM 17705</strain>
    </source>
</reference>
<keyword evidence="5" id="KW-1185">Reference proteome</keyword>
<comment type="caution">
    <text evidence="4">The sequence shown here is derived from an EMBL/GenBank/DDBJ whole genome shotgun (WGS) entry which is preliminary data.</text>
</comment>
<dbReference type="InterPro" id="IPR020904">
    <property type="entry name" value="Sc_DH/Rdtase_CS"/>
</dbReference>
<dbReference type="InterPro" id="IPR051911">
    <property type="entry name" value="SDR_oxidoreductase"/>
</dbReference>
<name>A0ABP8FV45_9SPHI</name>
<dbReference type="Proteomes" id="UP001500582">
    <property type="component" value="Unassembled WGS sequence"/>
</dbReference>
<evidence type="ECO:0000313" key="4">
    <source>
        <dbReference type="EMBL" id="GAA4311135.1"/>
    </source>
</evidence>
<evidence type="ECO:0000256" key="3">
    <source>
        <dbReference type="RuleBase" id="RU000363"/>
    </source>
</evidence>
<dbReference type="CDD" id="cd05374">
    <property type="entry name" value="17beta-HSD-like_SDR_c"/>
    <property type="match status" value="1"/>
</dbReference>
<evidence type="ECO:0000256" key="2">
    <source>
        <dbReference type="ARBA" id="ARBA00023002"/>
    </source>
</evidence>